<dbReference type="SUPFAM" id="SSF55874">
    <property type="entry name" value="ATPase domain of HSP90 chaperone/DNA topoisomerase II/histidine kinase"/>
    <property type="match status" value="1"/>
</dbReference>
<dbReference type="InterPro" id="IPR036890">
    <property type="entry name" value="HATPase_C_sf"/>
</dbReference>
<keyword evidence="11" id="KW-0547">Nucleotide-binding</keyword>
<dbReference type="FunFam" id="1.10.287.130:FF:000001">
    <property type="entry name" value="Two-component sensor histidine kinase"/>
    <property type="match status" value="1"/>
</dbReference>
<dbReference type="EMBL" id="AP012273">
    <property type="protein sequence ID" value="BAO45414.1"/>
    <property type="molecule type" value="Genomic_DNA"/>
</dbReference>
<dbReference type="SUPFAM" id="SSF47384">
    <property type="entry name" value="Homodimeric domain of signal transducing histidine kinase"/>
    <property type="match status" value="1"/>
</dbReference>
<dbReference type="PANTHER" id="PTHR45453:SF1">
    <property type="entry name" value="PHOSPHATE REGULON SENSOR PROTEIN PHOR"/>
    <property type="match status" value="1"/>
</dbReference>
<evidence type="ECO:0000256" key="14">
    <source>
        <dbReference type="ARBA" id="ARBA00022989"/>
    </source>
</evidence>
<dbReference type="InterPro" id="IPR014310">
    <property type="entry name" value="Sig_transdc_His_kinase_PhoR"/>
</dbReference>
<evidence type="ECO:0000313" key="20">
    <source>
        <dbReference type="EMBL" id="BAO45414.1"/>
    </source>
</evidence>
<evidence type="ECO:0000256" key="13">
    <source>
        <dbReference type="ARBA" id="ARBA00022840"/>
    </source>
</evidence>
<feature type="domain" description="Histidine kinase" evidence="19">
    <location>
        <begin position="210"/>
        <end position="426"/>
    </location>
</feature>
<evidence type="ECO:0000256" key="12">
    <source>
        <dbReference type="ARBA" id="ARBA00022777"/>
    </source>
</evidence>
<keyword evidence="14 18" id="KW-1133">Transmembrane helix</keyword>
<evidence type="ECO:0000256" key="8">
    <source>
        <dbReference type="ARBA" id="ARBA00022592"/>
    </source>
</evidence>
<dbReference type="InterPro" id="IPR004358">
    <property type="entry name" value="Sig_transdc_His_kin-like_C"/>
</dbReference>
<dbReference type="Gene3D" id="1.10.287.130">
    <property type="match status" value="1"/>
</dbReference>
<keyword evidence="7" id="KW-0597">Phosphoprotein</keyword>
<keyword evidence="10 18" id="KW-0812">Transmembrane</keyword>
<keyword evidence="21" id="KW-1185">Reference proteome</keyword>
<evidence type="ECO:0000256" key="16">
    <source>
        <dbReference type="ARBA" id="ARBA00023136"/>
    </source>
</evidence>
<evidence type="ECO:0000256" key="1">
    <source>
        <dbReference type="ARBA" id="ARBA00000085"/>
    </source>
</evidence>
<dbReference type="FunFam" id="3.30.565.10:FF:000032">
    <property type="entry name" value="Phosphate regulon sensor histidine kinase PhoR"/>
    <property type="match status" value="1"/>
</dbReference>
<keyword evidence="6" id="KW-1003">Cell membrane</keyword>
<dbReference type="NCBIfam" id="TIGR02966">
    <property type="entry name" value="phoR_proteo"/>
    <property type="match status" value="1"/>
</dbReference>
<keyword evidence="12 20" id="KW-0418">Kinase</keyword>
<evidence type="ECO:0000259" key="19">
    <source>
        <dbReference type="PROSITE" id="PS50109"/>
    </source>
</evidence>
<evidence type="ECO:0000256" key="11">
    <source>
        <dbReference type="ARBA" id="ARBA00022741"/>
    </source>
</evidence>
<dbReference type="RefSeq" id="WP_041069027.1">
    <property type="nucleotide sequence ID" value="NZ_AP012273.1"/>
</dbReference>
<dbReference type="Gene3D" id="3.30.565.10">
    <property type="entry name" value="Histidine kinase-like ATPase, C-terminal domain"/>
    <property type="match status" value="1"/>
</dbReference>
<dbReference type="GO" id="GO:0000155">
    <property type="term" value="F:phosphorelay sensor kinase activity"/>
    <property type="evidence" value="ECO:0007669"/>
    <property type="project" value="InterPro"/>
</dbReference>
<keyword evidence="5" id="KW-0813">Transport</keyword>
<dbReference type="InterPro" id="IPR003594">
    <property type="entry name" value="HATPase_dom"/>
</dbReference>
<dbReference type="EC" id="2.7.13.3" evidence="3"/>
<dbReference type="GO" id="GO:0005524">
    <property type="term" value="F:ATP binding"/>
    <property type="evidence" value="ECO:0007669"/>
    <property type="project" value="UniProtKB-KW"/>
</dbReference>
<organism evidence="20 21">
    <name type="scientific">Thiolapillus brandeum</name>
    <dbReference type="NCBI Taxonomy" id="1076588"/>
    <lineage>
        <taxon>Bacteria</taxon>
        <taxon>Pseudomonadati</taxon>
        <taxon>Pseudomonadota</taxon>
        <taxon>Gammaproteobacteria</taxon>
        <taxon>Chromatiales</taxon>
        <taxon>Sedimenticolaceae</taxon>
        <taxon>Thiolapillus</taxon>
    </lineage>
</organism>
<dbReference type="OrthoDB" id="9813151at2"/>
<dbReference type="Proteomes" id="UP000031631">
    <property type="component" value="Chromosome"/>
</dbReference>
<dbReference type="Pfam" id="PF02518">
    <property type="entry name" value="HATPase_c"/>
    <property type="match status" value="1"/>
</dbReference>
<evidence type="ECO:0000256" key="17">
    <source>
        <dbReference type="ARBA" id="ARBA00025207"/>
    </source>
</evidence>
<dbReference type="SMART" id="SM00387">
    <property type="entry name" value="HATPase_c"/>
    <property type="match status" value="1"/>
</dbReference>
<dbReference type="PRINTS" id="PR00344">
    <property type="entry name" value="BCTRLSENSOR"/>
</dbReference>
<gene>
    <name evidence="20" type="ORF">TBH_C2506</name>
</gene>
<keyword evidence="9 20" id="KW-0808">Transferase</keyword>
<dbReference type="KEGG" id="tbn:TBH_C2506"/>
<reference evidence="20 21" key="1">
    <citation type="journal article" date="2014" name="PLoS ONE">
        <title>Physiological and genomic features of a novel sulfur-oxidizing gammaproteobacterium belonging to a previously uncultivated symbiotic lineage isolated from a hydrothermal vent.</title>
        <authorList>
            <person name="Nunoura T."/>
            <person name="Takaki Y."/>
            <person name="Kazama H."/>
            <person name="Kakuta J."/>
            <person name="Shimamura S."/>
            <person name="Makita H."/>
            <person name="Hirai M."/>
            <person name="Miyazaki M."/>
            <person name="Takai K."/>
        </authorList>
    </citation>
    <scope>NUCLEOTIDE SEQUENCE [LARGE SCALE GENOMIC DNA]</scope>
    <source>
        <strain evidence="20 21">Hiromi1</strain>
    </source>
</reference>
<evidence type="ECO:0000256" key="18">
    <source>
        <dbReference type="SAM" id="Phobius"/>
    </source>
</evidence>
<dbReference type="SMART" id="SM00388">
    <property type="entry name" value="HisKA"/>
    <property type="match status" value="1"/>
</dbReference>
<dbReference type="GO" id="GO:0016036">
    <property type="term" value="P:cellular response to phosphate starvation"/>
    <property type="evidence" value="ECO:0007669"/>
    <property type="project" value="TreeGrafter"/>
</dbReference>
<evidence type="ECO:0000256" key="2">
    <source>
        <dbReference type="ARBA" id="ARBA00004236"/>
    </source>
</evidence>
<evidence type="ECO:0000256" key="7">
    <source>
        <dbReference type="ARBA" id="ARBA00022553"/>
    </source>
</evidence>
<evidence type="ECO:0000256" key="15">
    <source>
        <dbReference type="ARBA" id="ARBA00023012"/>
    </source>
</evidence>
<dbReference type="PROSITE" id="PS50109">
    <property type="entry name" value="HIS_KIN"/>
    <property type="match status" value="1"/>
</dbReference>
<evidence type="ECO:0000256" key="5">
    <source>
        <dbReference type="ARBA" id="ARBA00022448"/>
    </source>
</evidence>
<dbReference type="GO" id="GO:0005886">
    <property type="term" value="C:plasma membrane"/>
    <property type="evidence" value="ECO:0007669"/>
    <property type="project" value="UniProtKB-SubCell"/>
</dbReference>
<dbReference type="InterPro" id="IPR050351">
    <property type="entry name" value="BphY/WalK/GraS-like"/>
</dbReference>
<keyword evidence="16 18" id="KW-0472">Membrane</keyword>
<evidence type="ECO:0000313" key="21">
    <source>
        <dbReference type="Proteomes" id="UP000031631"/>
    </source>
</evidence>
<evidence type="ECO:0000256" key="4">
    <source>
        <dbReference type="ARBA" id="ARBA00019665"/>
    </source>
</evidence>
<dbReference type="InterPro" id="IPR035965">
    <property type="entry name" value="PAS-like_dom_sf"/>
</dbReference>
<evidence type="ECO:0000256" key="3">
    <source>
        <dbReference type="ARBA" id="ARBA00012438"/>
    </source>
</evidence>
<comment type="catalytic activity">
    <reaction evidence="1">
        <text>ATP + protein L-histidine = ADP + protein N-phospho-L-histidine.</text>
        <dbReference type="EC" id="2.7.13.3"/>
    </reaction>
</comment>
<accession>A0A7U6JID4</accession>
<dbReference type="PANTHER" id="PTHR45453">
    <property type="entry name" value="PHOSPHATE REGULON SENSOR PROTEIN PHOR"/>
    <property type="match status" value="1"/>
</dbReference>
<dbReference type="GO" id="GO:0004721">
    <property type="term" value="F:phosphoprotein phosphatase activity"/>
    <property type="evidence" value="ECO:0007669"/>
    <property type="project" value="InterPro"/>
</dbReference>
<keyword evidence="13" id="KW-0067">ATP-binding</keyword>
<evidence type="ECO:0000256" key="6">
    <source>
        <dbReference type="ARBA" id="ARBA00022475"/>
    </source>
</evidence>
<dbReference type="InterPro" id="IPR036097">
    <property type="entry name" value="HisK_dim/P_sf"/>
</dbReference>
<dbReference type="Pfam" id="PF11808">
    <property type="entry name" value="PhoR"/>
    <property type="match status" value="1"/>
</dbReference>
<dbReference type="InterPro" id="IPR003661">
    <property type="entry name" value="HisK_dim/P_dom"/>
</dbReference>
<dbReference type="CDD" id="cd00082">
    <property type="entry name" value="HisKA"/>
    <property type="match status" value="1"/>
</dbReference>
<keyword evidence="8" id="KW-0592">Phosphate transport</keyword>
<dbReference type="Pfam" id="PF00512">
    <property type="entry name" value="HisKA"/>
    <property type="match status" value="1"/>
</dbReference>
<proteinExistence type="predicted"/>
<evidence type="ECO:0000256" key="10">
    <source>
        <dbReference type="ARBA" id="ARBA00022692"/>
    </source>
</evidence>
<comment type="function">
    <text evidence="17">Member of the two-component regulatory system PhoR/PhoB involved in the phosphate regulon genes expression. PhoR may function as a membrane-associated protein kinase that phosphorylates PhoB in response to environmental signals.</text>
</comment>
<dbReference type="InterPro" id="IPR021766">
    <property type="entry name" value="PhoR_N"/>
</dbReference>
<dbReference type="Gene3D" id="3.30.450.20">
    <property type="entry name" value="PAS domain"/>
    <property type="match status" value="1"/>
</dbReference>
<protein>
    <recommendedName>
        <fullName evidence="4">Phosphate regulon sensor protein PhoR</fullName>
        <ecNumber evidence="3">2.7.13.3</ecNumber>
    </recommendedName>
</protein>
<dbReference type="SUPFAM" id="SSF55785">
    <property type="entry name" value="PYP-like sensor domain (PAS domain)"/>
    <property type="match status" value="1"/>
</dbReference>
<comment type="subcellular location">
    <subcellularLocation>
        <location evidence="2">Cell membrane</location>
    </subcellularLocation>
</comment>
<name>A0A7U6JID4_9GAMM</name>
<dbReference type="AlphaFoldDB" id="A0A7U6JID4"/>
<keyword evidence="15" id="KW-0902">Two-component regulatory system</keyword>
<sequence length="432" mass="48940">MHDSFQTELGRLLVITLVILLFGLLSGVWWLAILIGLGGYSIWNLHQIYQMEEWLHGVHRNEENLRGIWRYIAARMRKISQRGRQRKKRLSRLLHRFYDTLEAMPDAAVILKEDLRVQWFNVAAMELLGLEFDDRRKQKPIAALIEYAPFADWVQNGASDSSLEMPSPADASRLLHLRLVSFGDQQSLLLAHDVTELKRVEAVRKDFIADVSHELRTPLTVVVGYLEMLSEEKLPEDIHQALISSRRQAERMQSIVADLLMLSRLEMEEDQAGEIEIVPVPDLLANLVEDARQLSGAAGHSLTLHVDESLGIRGNERQLSSAFGNLIFNAVRHTPAGTPIDIFWGREGEGARLVVADRGPGIAPEHLQRLTERFYRVDKSRSRERGGTGLGLSIVRHVLRRHDARIEITSVAGEGSRFNCLFPGQRLVKLSS</sequence>
<evidence type="ECO:0000256" key="9">
    <source>
        <dbReference type="ARBA" id="ARBA00022679"/>
    </source>
</evidence>
<dbReference type="GO" id="GO:0006817">
    <property type="term" value="P:phosphate ion transport"/>
    <property type="evidence" value="ECO:0007669"/>
    <property type="project" value="UniProtKB-KW"/>
</dbReference>
<feature type="transmembrane region" description="Helical" evidence="18">
    <location>
        <begin position="12"/>
        <end position="43"/>
    </location>
</feature>
<dbReference type="InterPro" id="IPR005467">
    <property type="entry name" value="His_kinase_dom"/>
</dbReference>